<reference evidence="9 10" key="1">
    <citation type="submission" date="2018-09" db="EMBL/GenBank/DDBJ databases">
        <title>Comparative genomics of Leucobacter spp.</title>
        <authorList>
            <person name="Reis A.C."/>
            <person name="Kolvenbach B.A."/>
            <person name="Corvini P.F.X."/>
            <person name="Nunes O.C."/>
        </authorList>
    </citation>
    <scope>NUCLEOTIDE SEQUENCE [LARGE SCALE GENOMIC DNA]</scope>
    <source>
        <strain evidence="9 10">TAN 31504</strain>
    </source>
</reference>
<evidence type="ECO:0000256" key="6">
    <source>
        <dbReference type="ARBA" id="ARBA00023136"/>
    </source>
</evidence>
<feature type="transmembrane region" description="Helical" evidence="7">
    <location>
        <begin position="308"/>
        <end position="328"/>
    </location>
</feature>
<feature type="transmembrane region" description="Helical" evidence="7">
    <location>
        <begin position="174"/>
        <end position="196"/>
    </location>
</feature>
<dbReference type="PROSITE" id="PS50850">
    <property type="entry name" value="MFS"/>
    <property type="match status" value="1"/>
</dbReference>
<dbReference type="PANTHER" id="PTHR23517:SF13">
    <property type="entry name" value="MAJOR FACILITATOR SUPERFAMILY MFS_1"/>
    <property type="match status" value="1"/>
</dbReference>
<evidence type="ECO:0000256" key="1">
    <source>
        <dbReference type="ARBA" id="ARBA00004651"/>
    </source>
</evidence>
<accession>A0ABS1SEU0</accession>
<evidence type="ECO:0000256" key="7">
    <source>
        <dbReference type="SAM" id="Phobius"/>
    </source>
</evidence>
<feature type="transmembrane region" description="Helical" evidence="7">
    <location>
        <begin position="340"/>
        <end position="364"/>
    </location>
</feature>
<evidence type="ECO:0000259" key="8">
    <source>
        <dbReference type="PROSITE" id="PS50850"/>
    </source>
</evidence>
<proteinExistence type="predicted"/>
<comment type="subcellular location">
    <subcellularLocation>
        <location evidence="1">Cell membrane</location>
        <topology evidence="1">Multi-pass membrane protein</topology>
    </subcellularLocation>
</comment>
<feature type="transmembrane region" description="Helical" evidence="7">
    <location>
        <begin position="47"/>
        <end position="70"/>
    </location>
</feature>
<feature type="transmembrane region" description="Helical" evidence="7">
    <location>
        <begin position="139"/>
        <end position="162"/>
    </location>
</feature>
<evidence type="ECO:0000256" key="3">
    <source>
        <dbReference type="ARBA" id="ARBA00022475"/>
    </source>
</evidence>
<feature type="transmembrane region" description="Helical" evidence="7">
    <location>
        <begin position="105"/>
        <end position="132"/>
    </location>
</feature>
<feature type="transmembrane region" description="Helical" evidence="7">
    <location>
        <begin position="254"/>
        <end position="273"/>
    </location>
</feature>
<keyword evidence="10" id="KW-1185">Reference proteome</keyword>
<evidence type="ECO:0000313" key="10">
    <source>
        <dbReference type="Proteomes" id="UP001645859"/>
    </source>
</evidence>
<evidence type="ECO:0000256" key="5">
    <source>
        <dbReference type="ARBA" id="ARBA00022989"/>
    </source>
</evidence>
<dbReference type="Gene3D" id="1.20.1250.20">
    <property type="entry name" value="MFS general substrate transporter like domains"/>
    <property type="match status" value="1"/>
</dbReference>
<dbReference type="Proteomes" id="UP001645859">
    <property type="component" value="Unassembled WGS sequence"/>
</dbReference>
<feature type="transmembrane region" description="Helical" evidence="7">
    <location>
        <begin position="16"/>
        <end position="41"/>
    </location>
</feature>
<dbReference type="InterPro" id="IPR011701">
    <property type="entry name" value="MFS"/>
</dbReference>
<feature type="transmembrane region" description="Helical" evidence="7">
    <location>
        <begin position="370"/>
        <end position="394"/>
    </location>
</feature>
<dbReference type="Pfam" id="PF07690">
    <property type="entry name" value="MFS_1"/>
    <property type="match status" value="1"/>
</dbReference>
<keyword evidence="3" id="KW-1003">Cell membrane</keyword>
<feature type="transmembrane region" description="Helical" evidence="7">
    <location>
        <begin position="280"/>
        <end position="302"/>
    </location>
</feature>
<keyword evidence="2" id="KW-0813">Transport</keyword>
<dbReference type="PANTHER" id="PTHR23517">
    <property type="entry name" value="RESISTANCE PROTEIN MDTM, PUTATIVE-RELATED-RELATED"/>
    <property type="match status" value="1"/>
</dbReference>
<comment type="caution">
    <text evidence="9">The sequence shown here is derived from an EMBL/GenBank/DDBJ whole genome shotgun (WGS) entry which is preliminary data.</text>
</comment>
<dbReference type="InterPro" id="IPR050171">
    <property type="entry name" value="MFS_Transporters"/>
</dbReference>
<feature type="domain" description="Major facilitator superfamily (MFS) profile" evidence="8">
    <location>
        <begin position="16"/>
        <end position="396"/>
    </location>
</feature>
<feature type="transmembrane region" description="Helical" evidence="7">
    <location>
        <begin position="217"/>
        <end position="242"/>
    </location>
</feature>
<evidence type="ECO:0000313" key="9">
    <source>
        <dbReference type="EMBL" id="MBL3678980.1"/>
    </source>
</evidence>
<dbReference type="InterPro" id="IPR020846">
    <property type="entry name" value="MFS_dom"/>
</dbReference>
<gene>
    <name evidence="9" type="ORF">D3230_06670</name>
</gene>
<dbReference type="SUPFAM" id="SSF103473">
    <property type="entry name" value="MFS general substrate transporter"/>
    <property type="match status" value="1"/>
</dbReference>
<evidence type="ECO:0000256" key="4">
    <source>
        <dbReference type="ARBA" id="ARBA00022692"/>
    </source>
</evidence>
<keyword evidence="5 7" id="KW-1133">Transmembrane helix</keyword>
<sequence>MPTPPTPHWGAASRRAIVATAVAFAVTMMGTTLPTPLYAIYSSELSFTPLTVTVLFAVYALGVVGALLLFGRLSDELGRRPVLIIALGFALASAALFLLPRSLPLLVIARVVSGIGAGLMSGAGTAAVIDLFPADRKALAATVAVTANSGGLALGTLSAGLIATAGGAPLVTPFALHLALAVIALIGLARWTPAPTQRGRFRIRPQRLRVPAQIRGAFIRAVCAGGIGFSTAGVLTSVSALFLARHLGLPSPALAGFVVFLTFAGMAAGQLVARRLRPAVGIPVGCGGLAIGAGILALALASETLAPLLIASALLGVSSGLCLNAGIASTAEQVAPAERGGVSSALFAGLYVFLAIPAIGVGVLTGPLGLIAAGLVFCALVALGALAVGGAALASARRSGG</sequence>
<keyword evidence="6 7" id="KW-0472">Membrane</keyword>
<protein>
    <submittedName>
        <fullName evidence="9">MFS transporter</fullName>
    </submittedName>
</protein>
<feature type="transmembrane region" description="Helical" evidence="7">
    <location>
        <begin position="82"/>
        <end position="99"/>
    </location>
</feature>
<dbReference type="InterPro" id="IPR036259">
    <property type="entry name" value="MFS_trans_sf"/>
</dbReference>
<evidence type="ECO:0000256" key="2">
    <source>
        <dbReference type="ARBA" id="ARBA00022448"/>
    </source>
</evidence>
<keyword evidence="4 7" id="KW-0812">Transmembrane</keyword>
<name>A0ABS1SEU0_9MICO</name>
<dbReference type="EMBL" id="QYAC01000003">
    <property type="protein sequence ID" value="MBL3678980.1"/>
    <property type="molecule type" value="Genomic_DNA"/>
</dbReference>
<dbReference type="RefSeq" id="WP_202344248.1">
    <property type="nucleotide sequence ID" value="NZ_BAAAPI010000013.1"/>
</dbReference>
<organism evidence="9 10">
    <name type="scientific">Leucobacter chromiireducens subsp. solipictus</name>
    <dbReference type="NCBI Taxonomy" id="398235"/>
    <lineage>
        <taxon>Bacteria</taxon>
        <taxon>Bacillati</taxon>
        <taxon>Actinomycetota</taxon>
        <taxon>Actinomycetes</taxon>
        <taxon>Micrococcales</taxon>
        <taxon>Microbacteriaceae</taxon>
        <taxon>Leucobacter</taxon>
    </lineage>
</organism>